<feature type="transmembrane region" description="Helical" evidence="11">
    <location>
        <begin position="167"/>
        <end position="186"/>
    </location>
</feature>
<evidence type="ECO:0000313" key="13">
    <source>
        <dbReference type="EMBL" id="CRI19201.1"/>
    </source>
</evidence>
<name>A0A0U1MTM5_STAAU</name>
<comment type="similarity">
    <text evidence="9">Belongs to the glycosyltransferase 2 family. CrtQ subfamily.</text>
</comment>
<comment type="pathway">
    <text evidence="8">Carotenoid biosynthesis; staphyloxanthin biosynthesis; staphyloxanthin from farnesyl diphosphate: step 4/5.</text>
</comment>
<evidence type="ECO:0000256" key="7">
    <source>
        <dbReference type="ARBA" id="ARBA00037281"/>
    </source>
</evidence>
<dbReference type="PANTHER" id="PTHR43646">
    <property type="entry name" value="GLYCOSYLTRANSFERASE"/>
    <property type="match status" value="1"/>
</dbReference>
<keyword evidence="11" id="KW-1133">Transmembrane helix</keyword>
<dbReference type="CDD" id="cd00761">
    <property type="entry name" value="Glyco_tranf_GTA_type"/>
    <property type="match status" value="1"/>
</dbReference>
<sequence length="378" mass="42778">MISMKWLSRILTVIVTMSMACGALIFNRRHQLKAKTLNFNHKALTIIIPARNEEKRIGHLLHSIIQQQVPVDVIVMNDGSIDETARVARSYGATVVDVVDDTEGKWYGKSHACYQGVTHACTNRIAFVDADVTFLRKDAVETLINQYQLQGEKGLLSVQPYHITKRFYEGFSAIFNLMTVIGMNVFSTLDDGQTNQHAFGPVILTNKEDYYATGGHKSANRHIIEGFALGSAYTSQSLPVTVYEGFPFVAFRMYQEGFQSLQEGWTKHLSTGAGGTKPKIMSAIVLWLFGSIASIVGLCLSLKYRQMSVGKMLTVYLSYTTQFIYLHRRVGQFSNLLMVCHPLLFMFFTKIFIQSWRQTHCYGVVEWKGRQYSISKEQ</sequence>
<gene>
    <name evidence="13" type="primary">crtQ</name>
    <name evidence="13" type="ORF">BN1321_420067</name>
</gene>
<keyword evidence="3 13" id="KW-0328">Glycosyltransferase</keyword>
<dbReference type="SUPFAM" id="SSF53448">
    <property type="entry name" value="Nucleotide-diphospho-sugar transferases"/>
    <property type="match status" value="1"/>
</dbReference>
<reference evidence="13 14" key="1">
    <citation type="submission" date="2015-04" db="EMBL/GenBank/DDBJ databases">
        <authorList>
            <person name="Syromyatnikov M.Y."/>
            <person name="Popov V.N."/>
        </authorList>
    </citation>
    <scope>NUCLEOTIDE SEQUENCE [LARGE SCALE GENOMIC DNA]</scope>
    <source>
        <strain evidence="13 14">AH1</strain>
    </source>
</reference>
<feature type="transmembrane region" description="Helical" evidence="11">
    <location>
        <begin position="333"/>
        <end position="353"/>
    </location>
</feature>
<evidence type="ECO:0000256" key="5">
    <source>
        <dbReference type="ARBA" id="ARBA00022746"/>
    </source>
</evidence>
<organism evidence="13 14">
    <name type="scientific">Staphylococcus aureus</name>
    <dbReference type="NCBI Taxonomy" id="1280"/>
    <lineage>
        <taxon>Bacteria</taxon>
        <taxon>Bacillati</taxon>
        <taxon>Bacillota</taxon>
        <taxon>Bacilli</taxon>
        <taxon>Bacillales</taxon>
        <taxon>Staphylococcaceae</taxon>
        <taxon>Staphylococcus</taxon>
    </lineage>
</organism>
<dbReference type="Gene3D" id="3.90.550.10">
    <property type="entry name" value="Spore Coat Polysaccharide Biosynthesis Protein SpsA, Chain A"/>
    <property type="match status" value="1"/>
</dbReference>
<keyword evidence="4 13" id="KW-0808">Transferase</keyword>
<comment type="subcellular location">
    <subcellularLocation>
        <location evidence="1">Cell membrane</location>
    </subcellularLocation>
</comment>
<evidence type="ECO:0000256" key="2">
    <source>
        <dbReference type="ARBA" id="ARBA00022475"/>
    </source>
</evidence>
<evidence type="ECO:0000256" key="4">
    <source>
        <dbReference type="ARBA" id="ARBA00022679"/>
    </source>
</evidence>
<dbReference type="PROSITE" id="PS51257">
    <property type="entry name" value="PROKAR_LIPOPROTEIN"/>
    <property type="match status" value="1"/>
</dbReference>
<accession>A0A0U1MTM5</accession>
<dbReference type="Pfam" id="PF00535">
    <property type="entry name" value="Glycos_transf_2"/>
    <property type="match status" value="1"/>
</dbReference>
<evidence type="ECO:0000256" key="9">
    <source>
        <dbReference type="ARBA" id="ARBA00038120"/>
    </source>
</evidence>
<evidence type="ECO:0000256" key="11">
    <source>
        <dbReference type="SAM" id="Phobius"/>
    </source>
</evidence>
<dbReference type="GO" id="GO:0016757">
    <property type="term" value="F:glycosyltransferase activity"/>
    <property type="evidence" value="ECO:0007669"/>
    <property type="project" value="UniProtKB-KW"/>
</dbReference>
<dbReference type="PANTHER" id="PTHR43646:SF2">
    <property type="entry name" value="GLYCOSYLTRANSFERASE 2-LIKE DOMAIN-CONTAINING PROTEIN"/>
    <property type="match status" value="1"/>
</dbReference>
<evidence type="ECO:0000259" key="12">
    <source>
        <dbReference type="Pfam" id="PF00535"/>
    </source>
</evidence>
<dbReference type="Proteomes" id="UP000039437">
    <property type="component" value="Unassembled WGS sequence"/>
</dbReference>
<evidence type="ECO:0000313" key="14">
    <source>
        <dbReference type="Proteomes" id="UP000039437"/>
    </source>
</evidence>
<evidence type="ECO:0000256" key="1">
    <source>
        <dbReference type="ARBA" id="ARBA00004236"/>
    </source>
</evidence>
<dbReference type="GO" id="GO:0005886">
    <property type="term" value="C:plasma membrane"/>
    <property type="evidence" value="ECO:0007669"/>
    <property type="project" value="UniProtKB-SubCell"/>
</dbReference>
<comment type="function">
    <text evidence="7">Catalyzes the glycosylation of 4,4'-diaponeurosporenoate, i.e. the esterification of glucose at the C1'' position with the carboxyl group of 4,4'-diaponeurosporenic acid, to form glycosyl-4,4'-diaponeurosporenoate. This is a step in the biosynthesis of staphyloxanthin, an orange pigment present in most staphylococci strains.</text>
</comment>
<feature type="transmembrane region" description="Helical" evidence="11">
    <location>
        <begin position="6"/>
        <end position="26"/>
    </location>
</feature>
<dbReference type="AlphaFoldDB" id="A0A0U1MTM5"/>
<evidence type="ECO:0000256" key="6">
    <source>
        <dbReference type="ARBA" id="ARBA00023136"/>
    </source>
</evidence>
<feature type="transmembrane region" description="Helical" evidence="11">
    <location>
        <begin position="280"/>
        <end position="302"/>
    </location>
</feature>
<dbReference type="InterPro" id="IPR029044">
    <property type="entry name" value="Nucleotide-diphossugar_trans"/>
</dbReference>
<dbReference type="InterPro" id="IPR001173">
    <property type="entry name" value="Glyco_trans_2-like"/>
</dbReference>
<proteinExistence type="inferred from homology"/>
<keyword evidence="6 11" id="KW-0472">Membrane</keyword>
<evidence type="ECO:0000256" key="10">
    <source>
        <dbReference type="ARBA" id="ARBA00040345"/>
    </source>
</evidence>
<protein>
    <recommendedName>
        <fullName evidence="10">4,4'-diaponeurosporenoate glycosyltransferase</fullName>
    </recommendedName>
</protein>
<feature type="domain" description="Glycosyltransferase 2-like" evidence="12">
    <location>
        <begin position="45"/>
        <end position="163"/>
    </location>
</feature>
<evidence type="ECO:0000256" key="8">
    <source>
        <dbReference type="ARBA" id="ARBA00037904"/>
    </source>
</evidence>
<dbReference type="EMBL" id="CVOQ01000037">
    <property type="protein sequence ID" value="CRI19201.1"/>
    <property type="molecule type" value="Genomic_DNA"/>
</dbReference>
<evidence type="ECO:0000256" key="3">
    <source>
        <dbReference type="ARBA" id="ARBA00022676"/>
    </source>
</evidence>
<keyword evidence="5" id="KW-0125">Carotenoid biosynthesis</keyword>
<dbReference type="GO" id="GO:0016117">
    <property type="term" value="P:carotenoid biosynthetic process"/>
    <property type="evidence" value="ECO:0007669"/>
    <property type="project" value="UniProtKB-KW"/>
</dbReference>
<keyword evidence="11" id="KW-0812">Transmembrane</keyword>
<keyword evidence="2" id="KW-1003">Cell membrane</keyword>